<comment type="caution">
    <text evidence="1">The sequence shown here is derived from an EMBL/GenBank/DDBJ whole genome shotgun (WGS) entry which is preliminary data.</text>
</comment>
<evidence type="ECO:0000313" key="1">
    <source>
        <dbReference type="EMBL" id="MCI2228490.1"/>
    </source>
</evidence>
<dbReference type="PROSITE" id="PS51257">
    <property type="entry name" value="PROKAR_LIPOPROTEIN"/>
    <property type="match status" value="1"/>
</dbReference>
<evidence type="ECO:0000313" key="2">
    <source>
        <dbReference type="Proteomes" id="UP001139369"/>
    </source>
</evidence>
<dbReference type="Proteomes" id="UP001139369">
    <property type="component" value="Unassembled WGS sequence"/>
</dbReference>
<protein>
    <submittedName>
        <fullName evidence="1">DUF4252 domain-containing protein</fullName>
    </submittedName>
</protein>
<sequence length="181" mass="20082">MKKITTILSLVFVMVFASSCKKEKSLQTYLVDTSGKEGFYTGDLPISSLLSAKADVSKEVTETIKSIKKINFAFLPKKADNTTAYETEKAKLKNILEDNNRYKNLMSMKAKGMNVKVYYTGSTESIDEVIAFAYSKKSGVGVARLLGENMNPAKIIEMMNSIKVDADNLNLEQFSAIFKGK</sequence>
<accession>A0A9X1VPW4</accession>
<reference evidence="1" key="1">
    <citation type="submission" date="2022-02" db="EMBL/GenBank/DDBJ databases">
        <title>Polaribacter sp. MSW13, isolated from seawater.</title>
        <authorList>
            <person name="Kristyanto S."/>
            <person name="Jung J."/>
            <person name="Jeon C.O."/>
        </authorList>
    </citation>
    <scope>NUCLEOTIDE SEQUENCE</scope>
    <source>
        <strain evidence="1">MSW13</strain>
    </source>
</reference>
<name>A0A9X1VPW4_9FLAO</name>
<dbReference type="InterPro" id="IPR025348">
    <property type="entry name" value="DUF4252"/>
</dbReference>
<keyword evidence="2" id="KW-1185">Reference proteome</keyword>
<dbReference type="RefSeq" id="WP_242177601.1">
    <property type="nucleotide sequence ID" value="NZ_JAKQYM010000002.1"/>
</dbReference>
<dbReference type="EMBL" id="JAKQYM010000002">
    <property type="protein sequence ID" value="MCI2228490.1"/>
    <property type="molecule type" value="Genomic_DNA"/>
</dbReference>
<dbReference type="Pfam" id="PF14060">
    <property type="entry name" value="DUF4252"/>
    <property type="match status" value="1"/>
</dbReference>
<organism evidence="1 2">
    <name type="scientific">Polaribacter marinus</name>
    <dbReference type="NCBI Taxonomy" id="2916838"/>
    <lineage>
        <taxon>Bacteria</taxon>
        <taxon>Pseudomonadati</taxon>
        <taxon>Bacteroidota</taxon>
        <taxon>Flavobacteriia</taxon>
        <taxon>Flavobacteriales</taxon>
        <taxon>Flavobacteriaceae</taxon>
    </lineage>
</organism>
<proteinExistence type="predicted"/>
<dbReference type="AlphaFoldDB" id="A0A9X1VPW4"/>
<gene>
    <name evidence="1" type="ORF">MC378_04875</name>
</gene>